<feature type="signal peptide" evidence="1">
    <location>
        <begin position="1"/>
        <end position="23"/>
    </location>
</feature>
<organism evidence="2 3">
    <name type="scientific">Xyrichtys novacula</name>
    <name type="common">Pearly razorfish</name>
    <name type="synonym">Hemipteronotus novacula</name>
    <dbReference type="NCBI Taxonomy" id="13765"/>
    <lineage>
        <taxon>Eukaryota</taxon>
        <taxon>Metazoa</taxon>
        <taxon>Chordata</taxon>
        <taxon>Craniata</taxon>
        <taxon>Vertebrata</taxon>
        <taxon>Euteleostomi</taxon>
        <taxon>Actinopterygii</taxon>
        <taxon>Neopterygii</taxon>
        <taxon>Teleostei</taxon>
        <taxon>Neoteleostei</taxon>
        <taxon>Acanthomorphata</taxon>
        <taxon>Eupercaria</taxon>
        <taxon>Labriformes</taxon>
        <taxon>Labridae</taxon>
        <taxon>Xyrichtys</taxon>
    </lineage>
</organism>
<dbReference type="AlphaFoldDB" id="A0AAV1H7H7"/>
<evidence type="ECO:0000313" key="2">
    <source>
        <dbReference type="EMBL" id="CAJ1081995.1"/>
    </source>
</evidence>
<dbReference type="Proteomes" id="UP001178508">
    <property type="component" value="Chromosome 20"/>
</dbReference>
<reference evidence="2" key="1">
    <citation type="submission" date="2023-08" db="EMBL/GenBank/DDBJ databases">
        <authorList>
            <person name="Alioto T."/>
            <person name="Alioto T."/>
            <person name="Gomez Garrido J."/>
        </authorList>
    </citation>
    <scope>NUCLEOTIDE SEQUENCE</scope>
</reference>
<dbReference type="EMBL" id="OY660883">
    <property type="protein sequence ID" value="CAJ1081995.1"/>
    <property type="molecule type" value="Genomic_DNA"/>
</dbReference>
<keyword evidence="1" id="KW-0732">Signal</keyword>
<sequence>MDKYVDLCHLFGLPVWIASLLNAAKCRKNDCARRKKAYRLLQRTLIKHRIGVEDGNLRQPTYVYPKEVKMLIRSAFSKNVCDYPDPCHDQVVNITMDDLHKVEIQ</sequence>
<keyword evidence="3" id="KW-1185">Reference proteome</keyword>
<name>A0AAV1H7H7_XYRNO</name>
<accession>A0AAV1H7H7</accession>
<feature type="chain" id="PRO_5043628695" evidence="1">
    <location>
        <begin position="24"/>
        <end position="105"/>
    </location>
</feature>
<protein>
    <submittedName>
        <fullName evidence="2">Coiled-coil-helix-coiled-coil-helix domain-containing protein 7 isoform X1</fullName>
    </submittedName>
</protein>
<proteinExistence type="predicted"/>
<evidence type="ECO:0000256" key="1">
    <source>
        <dbReference type="SAM" id="SignalP"/>
    </source>
</evidence>
<gene>
    <name evidence="2" type="ORF">XNOV1_A004842</name>
</gene>
<evidence type="ECO:0000313" key="3">
    <source>
        <dbReference type="Proteomes" id="UP001178508"/>
    </source>
</evidence>